<sequence length="68" mass="7252">MKITKDMSIASIVEQYPETIPVLQQVGMGCLGCAIAHFENIEQGALAHGIDIEGLIKVLNDTVEGAAR</sequence>
<dbReference type="AlphaFoldDB" id="H0UIQ8"/>
<protein>
    <submittedName>
        <fullName evidence="2">Hydrid cluster protein-associated redox disulfide domain</fullName>
    </submittedName>
</protein>
<dbReference type="PANTHER" id="PTHR39341">
    <property type="entry name" value="BSL7085 PROTEIN"/>
    <property type="match status" value="1"/>
</dbReference>
<name>H0UIQ8_9BACT</name>
<keyword evidence="3" id="KW-1185">Reference proteome</keyword>
<gene>
    <name evidence="2" type="ORF">JonanDRAFT_1439</name>
</gene>
<dbReference type="NCBIfam" id="TIGR03980">
    <property type="entry name" value="prismane_assoc"/>
    <property type="match status" value="1"/>
</dbReference>
<feature type="domain" description="DUF1858" evidence="1">
    <location>
        <begin position="3"/>
        <end position="56"/>
    </location>
</feature>
<evidence type="ECO:0000313" key="3">
    <source>
        <dbReference type="Proteomes" id="UP000003806"/>
    </source>
</evidence>
<proteinExistence type="predicted"/>
<dbReference type="EMBL" id="CM001376">
    <property type="protein sequence ID" value="EHM13803.1"/>
    <property type="molecule type" value="Genomic_DNA"/>
</dbReference>
<dbReference type="Gene3D" id="1.10.3910.10">
    <property type="entry name" value="SP0561-like"/>
    <property type="match status" value="1"/>
</dbReference>
<dbReference type="RefSeq" id="WP_008519539.1">
    <property type="nucleotide sequence ID" value="NZ_CM001376.1"/>
</dbReference>
<dbReference type="HOGENOM" id="CLU_180540_1_1_0"/>
<reference evidence="2 3" key="1">
    <citation type="submission" date="2011-11" db="EMBL/GenBank/DDBJ databases">
        <title>The Noncontiguous Finished genome of Jonquetella anthropi DSM 22815.</title>
        <authorList>
            <consortium name="US DOE Joint Genome Institute (JGI-PGF)"/>
            <person name="Lucas S."/>
            <person name="Copeland A."/>
            <person name="Lapidus A."/>
            <person name="Glavina del Rio T."/>
            <person name="Dalin E."/>
            <person name="Tice H."/>
            <person name="Bruce D."/>
            <person name="Goodwin L."/>
            <person name="Pitluck S."/>
            <person name="Peters L."/>
            <person name="Mikhailova N."/>
            <person name="Held B."/>
            <person name="Kyrpides N."/>
            <person name="Mavromatis K."/>
            <person name="Ivanova N."/>
            <person name="Markowitz V."/>
            <person name="Cheng J.-F."/>
            <person name="Hugenholtz P."/>
            <person name="Woyke T."/>
            <person name="Wu D."/>
            <person name="Gronow S."/>
            <person name="Wellnitz S."/>
            <person name="Brambilla E."/>
            <person name="Klenk H.-P."/>
            <person name="Eisen J.A."/>
        </authorList>
    </citation>
    <scope>NUCLEOTIDE SEQUENCE [LARGE SCALE GENOMIC DNA]</scope>
    <source>
        <strain evidence="2 3">DSM 22815</strain>
    </source>
</reference>
<dbReference type="STRING" id="885272.JonanDRAFT_1439"/>
<dbReference type="OrthoDB" id="15017at2"/>
<dbReference type="InterPro" id="IPR023883">
    <property type="entry name" value="CHP03980_redox-disulphide"/>
</dbReference>
<dbReference type="InterPro" id="IPR038062">
    <property type="entry name" value="ScdA-like_N_sf"/>
</dbReference>
<dbReference type="Proteomes" id="UP000003806">
    <property type="component" value="Chromosome"/>
</dbReference>
<organism evidence="2 3">
    <name type="scientific">Jonquetella anthropi DSM 22815</name>
    <dbReference type="NCBI Taxonomy" id="885272"/>
    <lineage>
        <taxon>Bacteria</taxon>
        <taxon>Thermotogati</taxon>
        <taxon>Synergistota</taxon>
        <taxon>Synergistia</taxon>
        <taxon>Synergistales</taxon>
        <taxon>Dethiosulfovibrionaceae</taxon>
        <taxon>Jonquetella</taxon>
    </lineage>
</organism>
<accession>H0UIQ8</accession>
<dbReference type="PANTHER" id="PTHR39341:SF1">
    <property type="entry name" value="DUF1858 DOMAIN-CONTAINING PROTEIN"/>
    <property type="match status" value="1"/>
</dbReference>
<evidence type="ECO:0000259" key="1">
    <source>
        <dbReference type="Pfam" id="PF08984"/>
    </source>
</evidence>
<dbReference type="PROSITE" id="PS51257">
    <property type="entry name" value="PROKAR_LIPOPROTEIN"/>
    <property type="match status" value="1"/>
</dbReference>
<dbReference type="SUPFAM" id="SSF140683">
    <property type="entry name" value="SP0561-like"/>
    <property type="match status" value="1"/>
</dbReference>
<evidence type="ECO:0000313" key="2">
    <source>
        <dbReference type="EMBL" id="EHM13803.1"/>
    </source>
</evidence>
<dbReference type="Pfam" id="PF08984">
    <property type="entry name" value="DUF1858"/>
    <property type="match status" value="1"/>
</dbReference>
<dbReference type="eggNOG" id="COG1251">
    <property type="taxonomic scope" value="Bacteria"/>
</dbReference>
<dbReference type="InterPro" id="IPR015077">
    <property type="entry name" value="DUF1858"/>
</dbReference>